<protein>
    <submittedName>
        <fullName evidence="1">Unannotated protein</fullName>
    </submittedName>
</protein>
<dbReference type="AlphaFoldDB" id="A0A6J6UK41"/>
<organism evidence="1">
    <name type="scientific">freshwater metagenome</name>
    <dbReference type="NCBI Taxonomy" id="449393"/>
    <lineage>
        <taxon>unclassified sequences</taxon>
        <taxon>metagenomes</taxon>
        <taxon>ecological metagenomes</taxon>
    </lineage>
</organism>
<evidence type="ECO:0000313" key="1">
    <source>
        <dbReference type="EMBL" id="CAB4758917.1"/>
    </source>
</evidence>
<sequence length="116" mass="12010">MLEDLSIGIGPEVAVLAPGLDVGENDPVDELLEAPLALLRPEGAAEVLRRDDGGGVHAPEIRVLGPALLEDDLAALPVCLDDIAALPVHAFIRVLPGSRVEPLDDKAGLAEGVVDE</sequence>
<name>A0A6J6UK41_9ZZZZ</name>
<reference evidence="1" key="1">
    <citation type="submission" date="2020-05" db="EMBL/GenBank/DDBJ databases">
        <authorList>
            <person name="Chiriac C."/>
            <person name="Salcher M."/>
            <person name="Ghai R."/>
            <person name="Kavagutti S V."/>
        </authorList>
    </citation>
    <scope>NUCLEOTIDE SEQUENCE</scope>
</reference>
<accession>A0A6J6UK41</accession>
<proteinExistence type="predicted"/>
<dbReference type="EMBL" id="CAEZYW010000331">
    <property type="protein sequence ID" value="CAB4758917.1"/>
    <property type="molecule type" value="Genomic_DNA"/>
</dbReference>
<gene>
    <name evidence="1" type="ORF">UFOPK2786_01722</name>
</gene>